<evidence type="ECO:0000259" key="21">
    <source>
        <dbReference type="Pfam" id="PF00391"/>
    </source>
</evidence>
<dbReference type="InterPro" id="IPR023151">
    <property type="entry name" value="PEP_util_CS"/>
</dbReference>
<dbReference type="InterPro" id="IPR015813">
    <property type="entry name" value="Pyrv/PenolPyrv_kinase-like_dom"/>
</dbReference>
<evidence type="ECO:0000256" key="2">
    <source>
        <dbReference type="ARBA" id="ARBA00001946"/>
    </source>
</evidence>
<feature type="domain" description="PEP-utilising enzyme C-terminal" evidence="22">
    <location>
        <begin position="279"/>
        <end position="545"/>
    </location>
</feature>
<evidence type="ECO:0000256" key="13">
    <source>
        <dbReference type="ARBA" id="ARBA00022723"/>
    </source>
</evidence>
<feature type="active site" description="Tele-phosphohistidine intermediate" evidence="18">
    <location>
        <position position="210"/>
    </location>
</feature>
<evidence type="ECO:0000256" key="5">
    <source>
        <dbReference type="ARBA" id="ARBA00007837"/>
    </source>
</evidence>
<evidence type="ECO:0000256" key="11">
    <source>
        <dbReference type="ARBA" id="ARBA00022679"/>
    </source>
</evidence>
<evidence type="ECO:0000256" key="20">
    <source>
        <dbReference type="PIRSR" id="PIRSR000732-3"/>
    </source>
</evidence>
<reference evidence="24" key="1">
    <citation type="submission" date="2016-05" db="EMBL/GenBank/DDBJ databases">
        <authorList>
            <person name="Lavstsen T."/>
            <person name="Jespersen J.S."/>
        </authorList>
    </citation>
    <scope>NUCLEOTIDE SEQUENCE</scope>
    <source>
        <strain evidence="24">PFRJS10</strain>
    </source>
</reference>
<evidence type="ECO:0000256" key="6">
    <source>
        <dbReference type="ARBA" id="ARBA00012232"/>
    </source>
</evidence>
<accession>A0A2C7ZC80</accession>
<comment type="similarity">
    <text evidence="5 17">Belongs to the PEP-utilizing enzyme family.</text>
</comment>
<feature type="binding site" evidence="20">
    <location>
        <position position="465"/>
    </location>
    <ligand>
        <name>Mg(2+)</name>
        <dbReference type="ChEBI" id="CHEBI:18420"/>
    </ligand>
</feature>
<evidence type="ECO:0000256" key="15">
    <source>
        <dbReference type="ARBA" id="ARBA00022842"/>
    </source>
</evidence>
<evidence type="ECO:0000256" key="4">
    <source>
        <dbReference type="ARBA" id="ARBA00004496"/>
    </source>
</evidence>
<dbReference type="InterPro" id="IPR040442">
    <property type="entry name" value="Pyrv_kinase-like_dom_sf"/>
</dbReference>
<dbReference type="GO" id="GO:0016301">
    <property type="term" value="F:kinase activity"/>
    <property type="evidence" value="ECO:0007669"/>
    <property type="project" value="UniProtKB-KW"/>
</dbReference>
<dbReference type="PANTHER" id="PTHR46244">
    <property type="entry name" value="PHOSPHOENOLPYRUVATE-PROTEIN PHOSPHOTRANSFERASE"/>
    <property type="match status" value="1"/>
</dbReference>
<dbReference type="RefSeq" id="WP_257009020.1">
    <property type="nucleotide sequence ID" value="NZ_JASFBS010000054.1"/>
</dbReference>
<evidence type="ECO:0000256" key="8">
    <source>
        <dbReference type="ARBA" id="ARBA00022448"/>
    </source>
</evidence>
<evidence type="ECO:0000256" key="14">
    <source>
        <dbReference type="ARBA" id="ARBA00022777"/>
    </source>
</evidence>
<feature type="active site" description="Proton donor" evidence="18">
    <location>
        <position position="512"/>
    </location>
</feature>
<dbReference type="Pfam" id="PF05524">
    <property type="entry name" value="PEP-utilisers_N"/>
    <property type="match status" value="1"/>
</dbReference>
<comment type="subcellular location">
    <subcellularLocation>
        <location evidence="4 17">Cytoplasm</location>
    </subcellularLocation>
</comment>
<keyword evidence="14 17" id="KW-0418">Kinase</keyword>
<dbReference type="InterPro" id="IPR018274">
    <property type="entry name" value="PEP_util_AS"/>
</dbReference>
<dbReference type="EMBL" id="LT576035">
    <property type="protein sequence ID" value="SBN37948.1"/>
    <property type="molecule type" value="Genomic_DNA"/>
</dbReference>
<comment type="catalytic activity">
    <reaction evidence="1 17">
        <text>L-histidyl-[protein] + phosphoenolpyruvate = N(pros)-phospho-L-histidyl-[protein] + pyruvate</text>
        <dbReference type="Rhea" id="RHEA:23880"/>
        <dbReference type="Rhea" id="RHEA-COMP:9745"/>
        <dbReference type="Rhea" id="RHEA-COMP:9746"/>
        <dbReference type="ChEBI" id="CHEBI:15361"/>
        <dbReference type="ChEBI" id="CHEBI:29979"/>
        <dbReference type="ChEBI" id="CHEBI:58702"/>
        <dbReference type="ChEBI" id="CHEBI:64837"/>
        <dbReference type="EC" id="2.7.3.9"/>
    </reaction>
</comment>
<evidence type="ECO:0000256" key="17">
    <source>
        <dbReference type="PIRNR" id="PIRNR000732"/>
    </source>
</evidence>
<dbReference type="PRINTS" id="PR01736">
    <property type="entry name" value="PHPHTRNFRASE"/>
</dbReference>
<dbReference type="AlphaFoldDB" id="A0A2C7ZC80"/>
<evidence type="ECO:0000256" key="19">
    <source>
        <dbReference type="PIRSR" id="PIRSR000732-2"/>
    </source>
</evidence>
<keyword evidence="12 17" id="KW-0598">Phosphotransferase system</keyword>
<keyword evidence="11 17" id="KW-0808">Transferase</keyword>
<keyword evidence="13 17" id="KW-0479">Metal-binding</keyword>
<evidence type="ECO:0000256" key="18">
    <source>
        <dbReference type="PIRSR" id="PIRSR000732-1"/>
    </source>
</evidence>
<feature type="domain" description="Phosphotransferase system enzyme I N-terminal" evidence="23">
    <location>
        <begin position="30"/>
        <end position="147"/>
    </location>
</feature>
<evidence type="ECO:0000256" key="10">
    <source>
        <dbReference type="ARBA" id="ARBA00022597"/>
    </source>
</evidence>
<name>A0A2C7ZC80_9ACTN</name>
<evidence type="ECO:0000256" key="12">
    <source>
        <dbReference type="ARBA" id="ARBA00022683"/>
    </source>
</evidence>
<dbReference type="InterPro" id="IPR000121">
    <property type="entry name" value="PEP_util_C"/>
</dbReference>
<evidence type="ECO:0000256" key="3">
    <source>
        <dbReference type="ARBA" id="ARBA00002728"/>
    </source>
</evidence>
<keyword evidence="24" id="KW-0670">Pyruvate</keyword>
<feature type="binding site" evidence="19">
    <location>
        <position position="353"/>
    </location>
    <ligand>
        <name>phosphoenolpyruvate</name>
        <dbReference type="ChEBI" id="CHEBI:58702"/>
    </ligand>
</feature>
<dbReference type="Pfam" id="PF00391">
    <property type="entry name" value="PEP-utilizers"/>
    <property type="match status" value="1"/>
</dbReference>
<dbReference type="EC" id="2.7.3.9" evidence="6 17"/>
<dbReference type="InterPro" id="IPR024692">
    <property type="entry name" value="PTS_EI"/>
</dbReference>
<dbReference type="GO" id="GO:0046872">
    <property type="term" value="F:metal ion binding"/>
    <property type="evidence" value="ECO:0007669"/>
    <property type="project" value="UniProtKB-KW"/>
</dbReference>
<proteinExistence type="inferred from homology"/>
<dbReference type="Gene3D" id="3.20.20.60">
    <property type="entry name" value="Phosphoenolpyruvate-binding domains"/>
    <property type="match status" value="1"/>
</dbReference>
<dbReference type="Gene3D" id="1.10.274.10">
    <property type="entry name" value="PtsI, HPr-binding domain"/>
    <property type="match status" value="1"/>
</dbReference>
<comment type="function">
    <text evidence="3 17">General (non sugar-specific) component of the phosphoenolpyruvate-dependent sugar phosphotransferase system (sugar PTS). This major carbohydrate active-transport system catalyzes the phosphorylation of incoming sugar substrates concomitantly with their translocation across the cell membrane. Enzyme I transfers the phosphoryl group from phosphoenolpyruvate (PEP) to the phosphoryl carrier protein (HPr).</text>
</comment>
<dbReference type="NCBIfam" id="TIGR01417">
    <property type="entry name" value="PTS_I_fam"/>
    <property type="match status" value="1"/>
</dbReference>
<keyword evidence="9 17" id="KW-0963">Cytoplasm</keyword>
<keyword evidence="8 17" id="KW-0813">Transport</keyword>
<dbReference type="SUPFAM" id="SSF51621">
    <property type="entry name" value="Phosphoenolpyruvate/pyruvate domain"/>
    <property type="match status" value="1"/>
</dbReference>
<dbReference type="GO" id="GO:0005737">
    <property type="term" value="C:cytoplasm"/>
    <property type="evidence" value="ECO:0007669"/>
    <property type="project" value="UniProtKB-SubCell"/>
</dbReference>
<feature type="binding site" evidence="19">
    <location>
        <begin position="464"/>
        <end position="465"/>
    </location>
    <ligand>
        <name>phosphoenolpyruvate</name>
        <dbReference type="ChEBI" id="CHEBI:58702"/>
    </ligand>
</feature>
<dbReference type="PANTHER" id="PTHR46244:SF3">
    <property type="entry name" value="PHOSPHOENOLPYRUVATE-PROTEIN PHOSPHOTRANSFERASE"/>
    <property type="match status" value="1"/>
</dbReference>
<keyword evidence="10 17" id="KW-0762">Sugar transport</keyword>
<organism evidence="24">
    <name type="scientific">Propionibacterium freudenreichii</name>
    <dbReference type="NCBI Taxonomy" id="1744"/>
    <lineage>
        <taxon>Bacteria</taxon>
        <taxon>Bacillati</taxon>
        <taxon>Actinomycetota</taxon>
        <taxon>Actinomycetes</taxon>
        <taxon>Propionibacteriales</taxon>
        <taxon>Propionibacteriaceae</taxon>
        <taxon>Propionibacterium</taxon>
    </lineage>
</organism>
<dbReference type="InterPro" id="IPR006318">
    <property type="entry name" value="PTS_EI-like"/>
</dbReference>
<evidence type="ECO:0000256" key="7">
    <source>
        <dbReference type="ARBA" id="ARBA00016544"/>
    </source>
</evidence>
<evidence type="ECO:0000313" key="24">
    <source>
        <dbReference type="EMBL" id="SBN37948.1"/>
    </source>
</evidence>
<dbReference type="InterPro" id="IPR008731">
    <property type="entry name" value="PTS_EIN"/>
</dbReference>
<dbReference type="PROSITE" id="PS00370">
    <property type="entry name" value="PEP_ENZYMES_PHOS_SITE"/>
    <property type="match status" value="1"/>
</dbReference>
<dbReference type="Gene3D" id="3.50.30.10">
    <property type="entry name" value="Phosphohistidine domain"/>
    <property type="match status" value="1"/>
</dbReference>
<evidence type="ECO:0000256" key="16">
    <source>
        <dbReference type="ARBA" id="ARBA00033235"/>
    </source>
</evidence>
<sequence length="581" mass="60131">MSPANPAPASPASASTVPSAASSGAALVVTGTGVVAGVAYAPVNRVQPRPQLPSGGTIAESEQDQAVNAFADAVVAVQNVLLDKAEHVTGHAREVLNATAQLVADRGLTRAVKKLIKHGDSAEWAVVQATDNLVAQFDRLGGLYAERTTDLRDIRDRLVAELRGEPEPGVPRPKSPVVLFAEDLAPADTAGLDPELTVGLVTEAGGKTSHTAIIARQLGIPCIVGTGVALREIKNDTTVLVDGAAGTVVANPDPEQAMAAVAESNAYFNRVREWRGPGRTSDDYAVQLLANVGDGNAAGKAAAGESEGIGLFRTELAFLSAPEEPSVAEQAEIYRSVLEPYAGRGGRTHVVIRTLDAGSDKPLAFANFDAEANPALGVRGLRLAADNPGLLIHQLDAIAEARKGIDVDVWVMAPMVATVGEARSFAAKCRDRGLWPGVMVEVPAVALKAEQVLAEVEFFSIGTNDLTQYAMASDRLSSKLVDLNDPWQPAVLSLIQMAGHAGIKRHKPVGVCGEAAADPLLACVLAGLGITSLSMAATALPAVGVQLGDVTIEQCRQAAEAAVQAPDAVAAKARATALLKK</sequence>
<feature type="domain" description="PEP-utilising enzyme mobile" evidence="21">
    <location>
        <begin position="175"/>
        <end position="246"/>
    </location>
</feature>
<gene>
    <name evidence="24" type="ORF">PFR_JS10_305</name>
</gene>
<dbReference type="InterPro" id="IPR036618">
    <property type="entry name" value="PtsI_HPr-bd_sf"/>
</dbReference>
<protein>
    <recommendedName>
        <fullName evidence="7 17">Phosphoenolpyruvate-protein phosphotransferase</fullName>
        <ecNumber evidence="6 17">2.7.3.9</ecNumber>
    </recommendedName>
    <alternativeName>
        <fullName evidence="16 17">Phosphotransferase system, enzyme I</fullName>
    </alternativeName>
</protein>
<feature type="binding site" evidence="19">
    <location>
        <position position="475"/>
    </location>
    <ligand>
        <name>phosphoenolpyruvate</name>
        <dbReference type="ChEBI" id="CHEBI:58702"/>
    </ligand>
</feature>
<feature type="binding site" evidence="19">
    <location>
        <position position="313"/>
    </location>
    <ligand>
        <name>phosphoenolpyruvate</name>
        <dbReference type="ChEBI" id="CHEBI:58702"/>
    </ligand>
</feature>
<dbReference type="InterPro" id="IPR036637">
    <property type="entry name" value="Phosphohistidine_dom_sf"/>
</dbReference>
<evidence type="ECO:0000256" key="1">
    <source>
        <dbReference type="ARBA" id="ARBA00000683"/>
    </source>
</evidence>
<evidence type="ECO:0000256" key="9">
    <source>
        <dbReference type="ARBA" id="ARBA00022490"/>
    </source>
</evidence>
<dbReference type="InterPro" id="IPR050499">
    <property type="entry name" value="PEP-utilizing_PTS_enzyme"/>
</dbReference>
<evidence type="ECO:0000259" key="22">
    <source>
        <dbReference type="Pfam" id="PF02896"/>
    </source>
</evidence>
<dbReference type="PIRSF" id="PIRSF000732">
    <property type="entry name" value="PTS_enzyme_I"/>
    <property type="match status" value="1"/>
</dbReference>
<dbReference type="SUPFAM" id="SSF52009">
    <property type="entry name" value="Phosphohistidine domain"/>
    <property type="match status" value="1"/>
</dbReference>
<dbReference type="InterPro" id="IPR008279">
    <property type="entry name" value="PEP-util_enz_mobile_dom"/>
</dbReference>
<evidence type="ECO:0000259" key="23">
    <source>
        <dbReference type="Pfam" id="PF05524"/>
    </source>
</evidence>
<dbReference type="SUPFAM" id="SSF47831">
    <property type="entry name" value="Enzyme I of the PEP:sugar phosphotransferase system HPr-binding (sub)domain"/>
    <property type="match status" value="1"/>
</dbReference>
<dbReference type="Pfam" id="PF02896">
    <property type="entry name" value="PEP-utilizers_C"/>
    <property type="match status" value="1"/>
</dbReference>
<feature type="binding site" evidence="20">
    <location>
        <position position="441"/>
    </location>
    <ligand>
        <name>Mg(2+)</name>
        <dbReference type="ChEBI" id="CHEBI:18420"/>
    </ligand>
</feature>
<keyword evidence="15 17" id="KW-0460">Magnesium</keyword>
<dbReference type="GO" id="GO:0009401">
    <property type="term" value="P:phosphoenolpyruvate-dependent sugar phosphotransferase system"/>
    <property type="evidence" value="ECO:0007669"/>
    <property type="project" value="UniProtKB-KW"/>
</dbReference>
<dbReference type="GO" id="GO:0008965">
    <property type="term" value="F:phosphoenolpyruvate-protein phosphotransferase activity"/>
    <property type="evidence" value="ECO:0007669"/>
    <property type="project" value="UniProtKB-EC"/>
</dbReference>
<dbReference type="PROSITE" id="PS00742">
    <property type="entry name" value="PEP_ENZYMES_2"/>
    <property type="match status" value="1"/>
</dbReference>
<comment type="cofactor">
    <cofactor evidence="2 17 20">
        <name>Mg(2+)</name>
        <dbReference type="ChEBI" id="CHEBI:18420"/>
    </cofactor>
</comment>